<name>A0A6J5P6Y9_9CAUD</name>
<dbReference type="EMBL" id="LR796817">
    <property type="protein sequence ID" value="CAB4167609.1"/>
    <property type="molecule type" value="Genomic_DNA"/>
</dbReference>
<reference evidence="1" key="1">
    <citation type="submission" date="2020-04" db="EMBL/GenBank/DDBJ databases">
        <authorList>
            <person name="Chiriac C."/>
            <person name="Salcher M."/>
            <person name="Ghai R."/>
            <person name="Kavagutti S V."/>
        </authorList>
    </citation>
    <scope>NUCLEOTIDE SEQUENCE</scope>
</reference>
<gene>
    <name evidence="1" type="ORF">UFOVP868_33</name>
</gene>
<accession>A0A6J5P6Y9</accession>
<evidence type="ECO:0000313" key="1">
    <source>
        <dbReference type="EMBL" id="CAB4167609.1"/>
    </source>
</evidence>
<protein>
    <submittedName>
        <fullName evidence="1">Uncharacterized protein</fullName>
    </submittedName>
</protein>
<proteinExistence type="predicted"/>
<sequence length="157" mass="16585">MSTYEEFANAFIVNSSFAGKALTVQGSGKVQQVMEKSTVSATAATGTVQFDALTQAVVYYTSNATANWTLNIRGNASVSLNSIMATGESLTVTFLVTQGSTAYYNNALTIDGASVTPKWQSFVPSSGNANSVDVYSYVVFKTGNAAFTVFASQTEFL</sequence>
<organism evidence="1">
    <name type="scientific">uncultured Caudovirales phage</name>
    <dbReference type="NCBI Taxonomy" id="2100421"/>
    <lineage>
        <taxon>Viruses</taxon>
        <taxon>Duplodnaviria</taxon>
        <taxon>Heunggongvirae</taxon>
        <taxon>Uroviricota</taxon>
        <taxon>Caudoviricetes</taxon>
        <taxon>Peduoviridae</taxon>
        <taxon>Maltschvirus</taxon>
        <taxon>Maltschvirus maltsch</taxon>
    </lineage>
</organism>